<dbReference type="SMART" id="SM00388">
    <property type="entry name" value="HisKA"/>
    <property type="match status" value="1"/>
</dbReference>
<dbReference type="SMART" id="SM00387">
    <property type="entry name" value="HATPase_c"/>
    <property type="match status" value="1"/>
</dbReference>
<evidence type="ECO:0000256" key="5">
    <source>
        <dbReference type="ARBA" id="ARBA00022777"/>
    </source>
</evidence>
<dbReference type="PROSITE" id="PS50113">
    <property type="entry name" value="PAC"/>
    <property type="match status" value="1"/>
</dbReference>
<evidence type="ECO:0000256" key="6">
    <source>
        <dbReference type="ARBA" id="ARBA00023012"/>
    </source>
</evidence>
<organism evidence="9 10">
    <name type="scientific">Noviherbaspirillum suwonense</name>
    <dbReference type="NCBI Taxonomy" id="1224511"/>
    <lineage>
        <taxon>Bacteria</taxon>
        <taxon>Pseudomonadati</taxon>
        <taxon>Pseudomonadota</taxon>
        <taxon>Betaproteobacteria</taxon>
        <taxon>Burkholderiales</taxon>
        <taxon>Oxalobacteraceae</taxon>
        <taxon>Noviherbaspirillum</taxon>
    </lineage>
</organism>
<dbReference type="Gene3D" id="3.30.450.40">
    <property type="match status" value="1"/>
</dbReference>
<proteinExistence type="predicted"/>
<dbReference type="SUPFAM" id="SSF55785">
    <property type="entry name" value="PYP-like sensor domain (PAS domain)"/>
    <property type="match status" value="2"/>
</dbReference>
<dbReference type="InterPro" id="IPR003594">
    <property type="entry name" value="HATPase_dom"/>
</dbReference>
<evidence type="ECO:0000259" key="8">
    <source>
        <dbReference type="PROSITE" id="PS50113"/>
    </source>
</evidence>
<evidence type="ECO:0000256" key="2">
    <source>
        <dbReference type="ARBA" id="ARBA00012438"/>
    </source>
</evidence>
<dbReference type="SMART" id="SM00091">
    <property type="entry name" value="PAS"/>
    <property type="match status" value="2"/>
</dbReference>
<dbReference type="SMART" id="SM00065">
    <property type="entry name" value="GAF"/>
    <property type="match status" value="1"/>
</dbReference>
<evidence type="ECO:0000256" key="3">
    <source>
        <dbReference type="ARBA" id="ARBA00022553"/>
    </source>
</evidence>
<dbReference type="CDD" id="cd00130">
    <property type="entry name" value="PAS"/>
    <property type="match status" value="2"/>
</dbReference>
<dbReference type="Pfam" id="PF00512">
    <property type="entry name" value="HisKA"/>
    <property type="match status" value="1"/>
</dbReference>
<dbReference type="Proteomes" id="UP001158049">
    <property type="component" value="Unassembled WGS sequence"/>
</dbReference>
<feature type="domain" description="Histidine kinase" evidence="7">
    <location>
        <begin position="431"/>
        <end position="649"/>
    </location>
</feature>
<keyword evidence="3" id="KW-0597">Phosphoprotein</keyword>
<dbReference type="PANTHER" id="PTHR43711">
    <property type="entry name" value="TWO-COMPONENT HISTIDINE KINASE"/>
    <property type="match status" value="1"/>
</dbReference>
<dbReference type="InterPro" id="IPR050736">
    <property type="entry name" value="Sensor_HK_Regulatory"/>
</dbReference>
<keyword evidence="10" id="KW-1185">Reference proteome</keyword>
<dbReference type="SMART" id="SM00086">
    <property type="entry name" value="PAC"/>
    <property type="match status" value="2"/>
</dbReference>
<comment type="caution">
    <text evidence="9">The sequence shown here is derived from an EMBL/GenBank/DDBJ whole genome shotgun (WGS) entry which is preliminary data.</text>
</comment>
<dbReference type="CDD" id="cd00082">
    <property type="entry name" value="HisKA"/>
    <property type="match status" value="1"/>
</dbReference>
<protein>
    <recommendedName>
        <fullName evidence="2">histidine kinase</fullName>
        <ecNumber evidence="2">2.7.13.3</ecNumber>
    </recommendedName>
</protein>
<dbReference type="InterPro" id="IPR000700">
    <property type="entry name" value="PAS-assoc_C"/>
</dbReference>
<dbReference type="PRINTS" id="PR00344">
    <property type="entry name" value="BCTRLSENSOR"/>
</dbReference>
<dbReference type="Gene3D" id="1.10.287.130">
    <property type="match status" value="1"/>
</dbReference>
<dbReference type="SUPFAM" id="SSF55781">
    <property type="entry name" value="GAF domain-like"/>
    <property type="match status" value="1"/>
</dbReference>
<dbReference type="InterPro" id="IPR036097">
    <property type="entry name" value="HisK_dim/P_sf"/>
</dbReference>
<sequence>MVMDVPHLDDWKILHQLSVHLLNSEHTTRKLERVLEAINHFHGTTKALISLLDSSRARLFVRASTGLSATVVEDLSQIELGQGCCGMAFAQGRRVVVADFDTDSLFEKFRDWTQQHGIGAGYSTPMFTTAGDVLGVLTVYFDAPHIPAQHEVELTEICAGTVAAILERDSIEDQLRRERDRRDQVLRGMAEGLCVVDHDFRVLEMNATAVHINRRPVEDMIGKSHWELWPDTVDSPVGREYRRAMRERVPVQLENMWTDPEGRTGWFELSAQPIDEGLALYFRDITQRKLAQQEIEESAQRYRMLSETVSDLVWRADANGKPIGDTTSWRRYTDDWSDELRWINSVHPEDCARVQAAWKRYLAEGMPAIDSYRVRRMDGQYRHFESRAVPLRDQNGHVFEWIGTCTDTTDKIMQAEEMRLANERKDRFLAVLSHELRNPLAATSMAARLIESPATTSARAVQLGEVIQRQVGHMSRLVEDLVDMSRVTMGLVLLNKQMVDIGRIAHEAVEQIRPMMVAKRHALTLDLPLIPCQTFGDKTRLVQVLSNLLSNAARYTPGDGNISLRVVPEHDKILVEVTDNGIGIPSDAIGSIFDFYTQAERSTDRKGGGLGLGLALVKSLVEAHGGTVRVSSDGDGMGSIFSLTLPRSLS</sequence>
<dbReference type="SUPFAM" id="SSF47384">
    <property type="entry name" value="Homodimeric domain of signal transducing histidine kinase"/>
    <property type="match status" value="1"/>
</dbReference>
<evidence type="ECO:0000256" key="1">
    <source>
        <dbReference type="ARBA" id="ARBA00000085"/>
    </source>
</evidence>
<dbReference type="Pfam" id="PF08447">
    <property type="entry name" value="PAS_3"/>
    <property type="match status" value="1"/>
</dbReference>
<dbReference type="InterPro" id="IPR035965">
    <property type="entry name" value="PAS-like_dom_sf"/>
</dbReference>
<comment type="catalytic activity">
    <reaction evidence="1">
        <text>ATP + protein L-histidine = ADP + protein N-phospho-L-histidine.</text>
        <dbReference type="EC" id="2.7.13.3"/>
    </reaction>
</comment>
<dbReference type="InterPro" id="IPR013656">
    <property type="entry name" value="PAS_4"/>
</dbReference>
<keyword evidence="6" id="KW-0902">Two-component regulatory system</keyword>
<evidence type="ECO:0000256" key="4">
    <source>
        <dbReference type="ARBA" id="ARBA00022679"/>
    </source>
</evidence>
<dbReference type="InterPro" id="IPR000014">
    <property type="entry name" value="PAS"/>
</dbReference>
<name>A0ABY1QWJ9_9BURK</name>
<accession>A0ABY1QWJ9</accession>
<dbReference type="EMBL" id="FXUL01000032">
    <property type="protein sequence ID" value="SMP79707.1"/>
    <property type="molecule type" value="Genomic_DNA"/>
</dbReference>
<keyword evidence="4" id="KW-0808">Transferase</keyword>
<dbReference type="Gene3D" id="3.30.565.10">
    <property type="entry name" value="Histidine kinase-like ATPase, C-terminal domain"/>
    <property type="match status" value="1"/>
</dbReference>
<dbReference type="PANTHER" id="PTHR43711:SF1">
    <property type="entry name" value="HISTIDINE KINASE 1"/>
    <property type="match status" value="1"/>
</dbReference>
<dbReference type="Gene3D" id="3.30.450.20">
    <property type="entry name" value="PAS domain"/>
    <property type="match status" value="2"/>
</dbReference>
<dbReference type="Pfam" id="PF08448">
    <property type="entry name" value="PAS_4"/>
    <property type="match status" value="1"/>
</dbReference>
<dbReference type="InterPro" id="IPR003661">
    <property type="entry name" value="HisK_dim/P_dom"/>
</dbReference>
<dbReference type="EC" id="2.7.13.3" evidence="2"/>
<keyword evidence="5" id="KW-0418">Kinase</keyword>
<reference evidence="9 10" key="1">
    <citation type="submission" date="2017-05" db="EMBL/GenBank/DDBJ databases">
        <authorList>
            <person name="Varghese N."/>
            <person name="Submissions S."/>
        </authorList>
    </citation>
    <scope>NUCLEOTIDE SEQUENCE [LARGE SCALE GENOMIC DNA]</scope>
    <source>
        <strain evidence="9 10">DSM 26001</strain>
    </source>
</reference>
<dbReference type="SUPFAM" id="SSF55874">
    <property type="entry name" value="ATPase domain of HSP90 chaperone/DNA topoisomerase II/histidine kinase"/>
    <property type="match status" value="1"/>
</dbReference>
<gene>
    <name evidence="9" type="ORF">SAMN06295970_13238</name>
</gene>
<dbReference type="NCBIfam" id="TIGR00229">
    <property type="entry name" value="sensory_box"/>
    <property type="match status" value="2"/>
</dbReference>
<evidence type="ECO:0000313" key="9">
    <source>
        <dbReference type="EMBL" id="SMP79707.1"/>
    </source>
</evidence>
<dbReference type="Pfam" id="PF02518">
    <property type="entry name" value="HATPase_c"/>
    <property type="match status" value="1"/>
</dbReference>
<evidence type="ECO:0000313" key="10">
    <source>
        <dbReference type="Proteomes" id="UP001158049"/>
    </source>
</evidence>
<dbReference type="InterPro" id="IPR003018">
    <property type="entry name" value="GAF"/>
</dbReference>
<dbReference type="InterPro" id="IPR001610">
    <property type="entry name" value="PAC"/>
</dbReference>
<dbReference type="InterPro" id="IPR036890">
    <property type="entry name" value="HATPase_C_sf"/>
</dbReference>
<dbReference type="InterPro" id="IPR005467">
    <property type="entry name" value="His_kinase_dom"/>
</dbReference>
<dbReference type="PROSITE" id="PS50109">
    <property type="entry name" value="HIS_KIN"/>
    <property type="match status" value="1"/>
</dbReference>
<feature type="domain" description="PAC" evidence="8">
    <location>
        <begin position="368"/>
        <end position="420"/>
    </location>
</feature>
<dbReference type="InterPro" id="IPR004358">
    <property type="entry name" value="Sig_transdc_His_kin-like_C"/>
</dbReference>
<dbReference type="InterPro" id="IPR013655">
    <property type="entry name" value="PAS_fold_3"/>
</dbReference>
<evidence type="ECO:0000259" key="7">
    <source>
        <dbReference type="PROSITE" id="PS50109"/>
    </source>
</evidence>
<dbReference type="InterPro" id="IPR029016">
    <property type="entry name" value="GAF-like_dom_sf"/>
</dbReference>
<dbReference type="Pfam" id="PF13185">
    <property type="entry name" value="GAF_2"/>
    <property type="match status" value="1"/>
</dbReference>